<dbReference type="SMART" id="SM00456">
    <property type="entry name" value="WW"/>
    <property type="match status" value="1"/>
</dbReference>
<protein>
    <submittedName>
        <fullName evidence="6">Amyloid beta protein binding family B member 2</fullName>
    </submittedName>
</protein>
<dbReference type="PROSITE" id="PS01179">
    <property type="entry name" value="PID"/>
    <property type="match status" value="2"/>
</dbReference>
<dbReference type="GO" id="GO:0006355">
    <property type="term" value="P:regulation of DNA-templated transcription"/>
    <property type="evidence" value="ECO:0007669"/>
    <property type="project" value="TreeGrafter"/>
</dbReference>
<feature type="compositionally biased region" description="Low complexity" evidence="3">
    <location>
        <begin position="85"/>
        <end position="102"/>
    </location>
</feature>
<dbReference type="CDD" id="cd01272">
    <property type="entry name" value="PTB1_Fe65"/>
    <property type="match status" value="1"/>
</dbReference>
<reference evidence="6" key="1">
    <citation type="submission" date="2025-08" db="UniProtKB">
        <authorList>
            <consortium name="Ensembl"/>
        </authorList>
    </citation>
    <scope>IDENTIFICATION</scope>
</reference>
<dbReference type="Pfam" id="PF00640">
    <property type="entry name" value="PID"/>
    <property type="match status" value="2"/>
</dbReference>
<dbReference type="InterPro" id="IPR006020">
    <property type="entry name" value="PTB/PI_dom"/>
</dbReference>
<dbReference type="Gene3D" id="2.30.29.30">
    <property type="entry name" value="Pleckstrin-homology domain (PH domain)/Phosphotyrosine-binding domain (PTB)"/>
    <property type="match status" value="2"/>
</dbReference>
<dbReference type="GO" id="GO:0005634">
    <property type="term" value="C:nucleus"/>
    <property type="evidence" value="ECO:0007669"/>
    <property type="project" value="TreeGrafter"/>
</dbReference>
<dbReference type="CDD" id="cd01271">
    <property type="entry name" value="PTB2_Fe65"/>
    <property type="match status" value="1"/>
</dbReference>
<dbReference type="InterPro" id="IPR001202">
    <property type="entry name" value="WW_dom"/>
</dbReference>
<dbReference type="CDD" id="cd00201">
    <property type="entry name" value="WW"/>
    <property type="match status" value="1"/>
</dbReference>
<dbReference type="PROSITE" id="PS50020">
    <property type="entry name" value="WW_DOMAIN_2"/>
    <property type="match status" value="1"/>
</dbReference>
<dbReference type="GO" id="GO:0005737">
    <property type="term" value="C:cytoplasm"/>
    <property type="evidence" value="ECO:0007669"/>
    <property type="project" value="TreeGrafter"/>
</dbReference>
<dbReference type="FunFam" id="2.30.29.30:FF:000034">
    <property type="entry name" value="amyloid beta A4 precursor protein-binding family B member 2"/>
    <property type="match status" value="1"/>
</dbReference>
<dbReference type="FunFam" id="2.30.29.30:FF:000019">
    <property type="entry name" value="Amyloid beta (A4) precursor protein-binding, family B, member 1 (Fe65)"/>
    <property type="match status" value="1"/>
</dbReference>
<dbReference type="GeneTree" id="ENSGT00390000000002"/>
<dbReference type="Proteomes" id="UP000261540">
    <property type="component" value="Unplaced"/>
</dbReference>
<feature type="domain" description="PID" evidence="4">
    <location>
        <begin position="377"/>
        <end position="517"/>
    </location>
</feature>
<name>A0A3B3RRR9_9TELE</name>
<dbReference type="AlphaFoldDB" id="A0A3B3RRR9"/>
<dbReference type="GO" id="GO:0001540">
    <property type="term" value="F:amyloid-beta binding"/>
    <property type="evidence" value="ECO:0007669"/>
    <property type="project" value="InterPro"/>
</dbReference>
<dbReference type="FunFam" id="2.20.70.10:FF:000003">
    <property type="entry name" value="amyloid beta A4 precursor protein-binding family B member 2"/>
    <property type="match status" value="1"/>
</dbReference>
<evidence type="ECO:0000259" key="4">
    <source>
        <dbReference type="PROSITE" id="PS01179"/>
    </source>
</evidence>
<feature type="compositionally biased region" description="Low complexity" evidence="3">
    <location>
        <begin position="195"/>
        <end position="207"/>
    </location>
</feature>
<dbReference type="PROSITE" id="PS01159">
    <property type="entry name" value="WW_DOMAIN_1"/>
    <property type="match status" value="1"/>
</dbReference>
<feature type="region of interest" description="Disordered" evidence="3">
    <location>
        <begin position="84"/>
        <end position="151"/>
    </location>
</feature>
<dbReference type="InterPro" id="IPR039576">
    <property type="entry name" value="APBB1/2/3"/>
</dbReference>
<dbReference type="SMART" id="SM00462">
    <property type="entry name" value="PTB"/>
    <property type="match status" value="2"/>
</dbReference>
<evidence type="ECO:0000259" key="5">
    <source>
        <dbReference type="PROSITE" id="PS50020"/>
    </source>
</evidence>
<evidence type="ECO:0000313" key="6">
    <source>
        <dbReference type="Ensembl" id="ENSPKIP00000020515.1"/>
    </source>
</evidence>
<evidence type="ECO:0000256" key="3">
    <source>
        <dbReference type="SAM" id="MobiDB-lite"/>
    </source>
</evidence>
<dbReference type="InterPro" id="IPR011993">
    <property type="entry name" value="PH-like_dom_sf"/>
</dbReference>
<organism evidence="6 7">
    <name type="scientific">Paramormyrops kingsleyae</name>
    <dbReference type="NCBI Taxonomy" id="1676925"/>
    <lineage>
        <taxon>Eukaryota</taxon>
        <taxon>Metazoa</taxon>
        <taxon>Chordata</taxon>
        <taxon>Craniata</taxon>
        <taxon>Vertebrata</taxon>
        <taxon>Euteleostomi</taxon>
        <taxon>Actinopterygii</taxon>
        <taxon>Neopterygii</taxon>
        <taxon>Teleostei</taxon>
        <taxon>Osteoglossocephala</taxon>
        <taxon>Osteoglossomorpha</taxon>
        <taxon>Osteoglossiformes</taxon>
        <taxon>Mormyridae</taxon>
        <taxon>Paramormyrops</taxon>
    </lineage>
</organism>
<dbReference type="SUPFAM" id="SSF51045">
    <property type="entry name" value="WW domain"/>
    <property type="match status" value="1"/>
</dbReference>
<reference evidence="6" key="2">
    <citation type="submission" date="2025-09" db="UniProtKB">
        <authorList>
            <consortium name="Ensembl"/>
        </authorList>
    </citation>
    <scope>IDENTIFICATION</scope>
</reference>
<dbReference type="Ensembl" id="ENSPKIT00000001133.1">
    <property type="protein sequence ID" value="ENSPKIP00000020515.1"/>
    <property type="gene ID" value="ENSPKIG00000005155.1"/>
</dbReference>
<dbReference type="PANTHER" id="PTHR14058">
    <property type="entry name" value="AMYLOID BETA A4 PRECURSOR PROTEIN-BINDING FAMILY B"/>
    <property type="match status" value="1"/>
</dbReference>
<keyword evidence="7" id="KW-1185">Reference proteome</keyword>
<dbReference type="Pfam" id="PF00397">
    <property type="entry name" value="WW"/>
    <property type="match status" value="1"/>
</dbReference>
<dbReference type="Gene3D" id="2.20.70.10">
    <property type="match status" value="1"/>
</dbReference>
<feature type="region of interest" description="Disordered" evidence="3">
    <location>
        <begin position="164"/>
        <end position="271"/>
    </location>
</feature>
<feature type="domain" description="PID" evidence="4">
    <location>
        <begin position="547"/>
        <end position="673"/>
    </location>
</feature>
<feature type="compositionally biased region" description="Polar residues" evidence="3">
    <location>
        <begin position="238"/>
        <end position="251"/>
    </location>
</feature>
<sequence>MWRLTCKPHFPTLSFPPSVDPSSAMMSLDVANRNGPLATPPSSLSLRSSHNQLLSCDVLKQGSATLPKCRMKYALTSLQSAMGLGEAPPTGTEAPPASSTSSNPKLAKNGANQMRKAAEQQDCNKNVDNGNGAEDTAVISEGKENRAPPRRSKSFLEYYGDDHAGQEYNANAPQSRHELPTPPKQSSPEDVTLLSEASSSSSSSSASETKKDRPRTGAKTDCALNRIQNLAPSDEDSSWTTLSQDSASLSSPEEADIWSDQSYQTDPDLPPGWKKITDMAGIYYWHIPTGTTQWEHPASGHNGAALQDAHKPPRGSLTPSPTPENEDLQEAMVNPDPSLKEFEGATLRYASLKLRSPPQADEEPRSSTHSEPGAKCFAVRSLGWVEMAEDDLAPGKSSVAVNNCIRQLSYCKNDIRDTVGIWGEGKDMYLTLENNLLNLVDPLDRSTLHAQLIASIRVWGVGRDNGRDFAYVARDRDTRILKCHVFRCDTPAKAIATSLHEICSKIMTERKNAKAATGSSALDRMQATADVPLQAEFPTPKTELVQKFHVLYLGMLPVARPIGMDILNGAIDGLLGSSVRDDWTPVMLNVADATVTVIKEKEEEEVLVECRVRFLSFMGVGRDVHTFAFIMDSGNQHFECHVFWCDPNAGNVSEAVQAACMLRYHKCLVARPPSQKACSASPPTDSVTRRVSTSVKRGVLSLIDTLKQKRPIQELPQ</sequence>
<dbReference type="PANTHER" id="PTHR14058:SF11">
    <property type="entry name" value="AMYLOID BETA PRECURSOR PROTEIN BINDING FAMILY B MEMBER 2"/>
    <property type="match status" value="1"/>
</dbReference>
<accession>A0A3B3RRR9</accession>
<feature type="domain" description="WW" evidence="5">
    <location>
        <begin position="267"/>
        <end position="299"/>
    </location>
</feature>
<evidence type="ECO:0000256" key="1">
    <source>
        <dbReference type="ARBA" id="ARBA00022553"/>
    </source>
</evidence>
<dbReference type="InterPro" id="IPR036020">
    <property type="entry name" value="WW_dom_sf"/>
</dbReference>
<keyword evidence="2" id="KW-0677">Repeat</keyword>
<proteinExistence type="predicted"/>
<dbReference type="SUPFAM" id="SSF50729">
    <property type="entry name" value="PH domain-like"/>
    <property type="match status" value="2"/>
</dbReference>
<feature type="region of interest" description="Disordered" evidence="3">
    <location>
        <begin position="294"/>
        <end position="329"/>
    </location>
</feature>
<evidence type="ECO:0000256" key="2">
    <source>
        <dbReference type="ARBA" id="ARBA00022737"/>
    </source>
</evidence>
<keyword evidence="1" id="KW-0597">Phosphoprotein</keyword>
<evidence type="ECO:0000313" key="7">
    <source>
        <dbReference type="Proteomes" id="UP000261540"/>
    </source>
</evidence>